<dbReference type="EMBL" id="JACJIA010000008">
    <property type="protein sequence ID" value="MBA8954270.1"/>
    <property type="molecule type" value="Genomic_DNA"/>
</dbReference>
<dbReference type="InterPro" id="IPR041698">
    <property type="entry name" value="Methyltransf_25"/>
</dbReference>
<dbReference type="AlphaFoldDB" id="A0A7W3LU49"/>
<evidence type="ECO:0000259" key="2">
    <source>
        <dbReference type="Pfam" id="PF13649"/>
    </source>
</evidence>
<protein>
    <submittedName>
        <fullName evidence="3">SAM-dependent methyltransferase</fullName>
    </submittedName>
</protein>
<dbReference type="InterPro" id="IPR029063">
    <property type="entry name" value="SAM-dependent_MTases_sf"/>
</dbReference>
<dbReference type="PANTHER" id="PTHR43861">
    <property type="entry name" value="TRANS-ACONITATE 2-METHYLTRANSFERASE-RELATED"/>
    <property type="match status" value="1"/>
</dbReference>
<sequence>MDANAWDSRYAAREMLWSAEPNRFVAEEFTGRTPGRALDLAAGEGRNALWLAEHGWSVTAVDFSPVAVERARELAKARSLEVEVVAADITAWRPEEDSFDAVVIAYLHLPAADMADVLRKAAAALRPGGVLLFVGHDRANLTDGVGGPQDPAILHTPDSVTGALPGLTIQRAERVLRPVEVDGETRHAVDTLVRAVRAPRH</sequence>
<evidence type="ECO:0000256" key="1">
    <source>
        <dbReference type="ARBA" id="ARBA00022679"/>
    </source>
</evidence>
<dbReference type="SUPFAM" id="SSF53335">
    <property type="entry name" value="S-adenosyl-L-methionine-dependent methyltransferases"/>
    <property type="match status" value="1"/>
</dbReference>
<keyword evidence="4" id="KW-1185">Reference proteome</keyword>
<dbReference type="Gene3D" id="3.40.50.150">
    <property type="entry name" value="Vaccinia Virus protein VP39"/>
    <property type="match status" value="1"/>
</dbReference>
<organism evidence="3 4">
    <name type="scientific">Actinomadura namibiensis</name>
    <dbReference type="NCBI Taxonomy" id="182080"/>
    <lineage>
        <taxon>Bacteria</taxon>
        <taxon>Bacillati</taxon>
        <taxon>Actinomycetota</taxon>
        <taxon>Actinomycetes</taxon>
        <taxon>Streptosporangiales</taxon>
        <taxon>Thermomonosporaceae</taxon>
        <taxon>Actinomadura</taxon>
    </lineage>
</organism>
<gene>
    <name evidence="3" type="ORF">HNR61_005924</name>
</gene>
<name>A0A7W3LU49_ACTNM</name>
<keyword evidence="1 3" id="KW-0808">Transferase</keyword>
<feature type="domain" description="Methyltransferase" evidence="2">
    <location>
        <begin position="38"/>
        <end position="129"/>
    </location>
</feature>
<dbReference type="CDD" id="cd02440">
    <property type="entry name" value="AdoMet_MTases"/>
    <property type="match status" value="1"/>
</dbReference>
<accession>A0A7W3LU49</accession>
<dbReference type="RefSeq" id="WP_182846360.1">
    <property type="nucleotide sequence ID" value="NZ_BAAALP010000062.1"/>
</dbReference>
<keyword evidence="3" id="KW-0489">Methyltransferase</keyword>
<dbReference type="GO" id="GO:0008168">
    <property type="term" value="F:methyltransferase activity"/>
    <property type="evidence" value="ECO:0007669"/>
    <property type="project" value="UniProtKB-KW"/>
</dbReference>
<dbReference type="PANTHER" id="PTHR43861:SF3">
    <property type="entry name" value="PUTATIVE (AFU_ORTHOLOGUE AFUA_2G14390)-RELATED"/>
    <property type="match status" value="1"/>
</dbReference>
<proteinExistence type="predicted"/>
<reference evidence="3 4" key="1">
    <citation type="submission" date="2020-08" db="EMBL/GenBank/DDBJ databases">
        <title>Genomic Encyclopedia of Type Strains, Phase IV (KMG-IV): sequencing the most valuable type-strain genomes for metagenomic binning, comparative biology and taxonomic classification.</title>
        <authorList>
            <person name="Goeker M."/>
        </authorList>
    </citation>
    <scope>NUCLEOTIDE SEQUENCE [LARGE SCALE GENOMIC DNA]</scope>
    <source>
        <strain evidence="3 4">DSM 44197</strain>
    </source>
</reference>
<comment type="caution">
    <text evidence="3">The sequence shown here is derived from an EMBL/GenBank/DDBJ whole genome shotgun (WGS) entry which is preliminary data.</text>
</comment>
<evidence type="ECO:0000313" key="3">
    <source>
        <dbReference type="EMBL" id="MBA8954270.1"/>
    </source>
</evidence>
<dbReference type="Proteomes" id="UP000572680">
    <property type="component" value="Unassembled WGS sequence"/>
</dbReference>
<dbReference type="GO" id="GO:0032259">
    <property type="term" value="P:methylation"/>
    <property type="evidence" value="ECO:0007669"/>
    <property type="project" value="UniProtKB-KW"/>
</dbReference>
<evidence type="ECO:0000313" key="4">
    <source>
        <dbReference type="Proteomes" id="UP000572680"/>
    </source>
</evidence>
<dbReference type="Pfam" id="PF13649">
    <property type="entry name" value="Methyltransf_25"/>
    <property type="match status" value="1"/>
</dbReference>